<feature type="transmembrane region" description="Helical" evidence="10">
    <location>
        <begin position="313"/>
        <end position="331"/>
    </location>
</feature>
<feature type="transmembrane region" description="Helical" evidence="10">
    <location>
        <begin position="478"/>
        <end position="500"/>
    </location>
</feature>
<dbReference type="Pfam" id="PF03023">
    <property type="entry name" value="MurJ"/>
    <property type="match status" value="1"/>
</dbReference>
<evidence type="ECO:0000256" key="9">
    <source>
        <dbReference type="ARBA" id="ARBA00061532"/>
    </source>
</evidence>
<protein>
    <submittedName>
        <fullName evidence="11">Murein biosynthesis integral membrane protein MurJ</fullName>
    </submittedName>
</protein>
<keyword evidence="3 10" id="KW-0812">Transmembrane</keyword>
<feature type="transmembrane region" description="Helical" evidence="10">
    <location>
        <begin position="162"/>
        <end position="182"/>
    </location>
</feature>
<keyword evidence="4" id="KW-0133">Cell shape</keyword>
<keyword evidence="5" id="KW-0573">Peptidoglycan synthesis</keyword>
<dbReference type="InterPro" id="IPR004268">
    <property type="entry name" value="MurJ"/>
</dbReference>
<accession>A0ABY4DEJ2</accession>
<evidence type="ECO:0000313" key="12">
    <source>
        <dbReference type="Proteomes" id="UP000829708"/>
    </source>
</evidence>
<comment type="function">
    <text evidence="8">Involved in peptidoglycan biosynthesis. Transports lipid-linked peptidoglycan precursors from the inner to the outer leaflet of the cytoplasmic membrane.</text>
</comment>
<feature type="transmembrane region" description="Helical" evidence="10">
    <location>
        <begin position="410"/>
        <end position="432"/>
    </location>
</feature>
<feature type="transmembrane region" description="Helical" evidence="10">
    <location>
        <begin position="91"/>
        <end position="113"/>
    </location>
</feature>
<name>A0ABY4DEJ2_9SPIR</name>
<comment type="subcellular location">
    <subcellularLocation>
        <location evidence="1">Cell membrane</location>
        <topology evidence="1">Multi-pass membrane protein</topology>
    </subcellularLocation>
</comment>
<reference evidence="12" key="1">
    <citation type="journal article" date="2024" name="J Bioinform Genom">
        <title>Complete genome sequence of the type strain bacterium Sphaerochaeta associata GLS2t (VKM B-2742)t.</title>
        <authorList>
            <person name="Troshina O.Y."/>
            <person name="Tepeeva A.N."/>
            <person name="Arzamasceva V.O."/>
            <person name="Whitman W.B."/>
            <person name="Varghese N."/>
            <person name="Shapiro N."/>
            <person name="Woyke T."/>
            <person name="Kripides N.C."/>
            <person name="Vasilenko O.V."/>
        </authorList>
    </citation>
    <scope>NUCLEOTIDE SEQUENCE [LARGE SCALE GENOMIC DNA]</scope>
    <source>
        <strain evidence="12">GLS2T</strain>
    </source>
</reference>
<evidence type="ECO:0000256" key="1">
    <source>
        <dbReference type="ARBA" id="ARBA00004651"/>
    </source>
</evidence>
<feature type="transmembrane region" description="Helical" evidence="10">
    <location>
        <begin position="133"/>
        <end position="155"/>
    </location>
</feature>
<keyword evidence="2" id="KW-1003">Cell membrane</keyword>
<organism evidence="11 12">
    <name type="scientific">Sphaerochaeta associata</name>
    <dbReference type="NCBI Taxonomy" id="1129264"/>
    <lineage>
        <taxon>Bacteria</taxon>
        <taxon>Pseudomonadati</taxon>
        <taxon>Spirochaetota</taxon>
        <taxon>Spirochaetia</taxon>
        <taxon>Spirochaetales</taxon>
        <taxon>Sphaerochaetaceae</taxon>
        <taxon>Sphaerochaeta</taxon>
    </lineage>
</organism>
<evidence type="ECO:0000256" key="10">
    <source>
        <dbReference type="SAM" id="Phobius"/>
    </source>
</evidence>
<feature type="transmembrane region" description="Helical" evidence="10">
    <location>
        <begin position="351"/>
        <end position="372"/>
    </location>
</feature>
<feature type="transmembrane region" description="Helical" evidence="10">
    <location>
        <begin position="276"/>
        <end position="293"/>
    </location>
</feature>
<keyword evidence="12" id="KW-1185">Reference proteome</keyword>
<dbReference type="PANTHER" id="PTHR47019:SF1">
    <property type="entry name" value="LIPID II FLIPPASE MURJ"/>
    <property type="match status" value="1"/>
</dbReference>
<evidence type="ECO:0000256" key="6">
    <source>
        <dbReference type="ARBA" id="ARBA00022989"/>
    </source>
</evidence>
<dbReference type="InterPro" id="IPR051050">
    <property type="entry name" value="Lipid_II_flippase_MurJ/MviN"/>
</dbReference>
<evidence type="ECO:0000256" key="5">
    <source>
        <dbReference type="ARBA" id="ARBA00022984"/>
    </source>
</evidence>
<evidence type="ECO:0000313" key="11">
    <source>
        <dbReference type="EMBL" id="UOM52638.1"/>
    </source>
</evidence>
<evidence type="ECO:0000256" key="7">
    <source>
        <dbReference type="ARBA" id="ARBA00023136"/>
    </source>
</evidence>
<keyword evidence="6 10" id="KW-1133">Transmembrane helix</keyword>
<feature type="transmembrane region" description="Helical" evidence="10">
    <location>
        <begin position="444"/>
        <end position="466"/>
    </location>
</feature>
<dbReference type="PANTHER" id="PTHR47019">
    <property type="entry name" value="LIPID II FLIPPASE MURJ"/>
    <property type="match status" value="1"/>
</dbReference>
<feature type="transmembrane region" description="Helical" evidence="10">
    <location>
        <begin position="188"/>
        <end position="210"/>
    </location>
</feature>
<evidence type="ECO:0000256" key="4">
    <source>
        <dbReference type="ARBA" id="ARBA00022960"/>
    </source>
</evidence>
<sequence>MHDSTQSRRTARNSLLIMVCTLLSRLLGIIKARVLGSVFGATAIADVINFTFNIPNNFRKLFAEGAVNAALIPAFSSLLGRNEKHRCVRLFALLCTFQSLLLIPLVLVSYFYGDGLIAFLSDFDANQVRLGGRLLPFFMVYLATISLASIFNGVLQAHENFLHAYLSPLLFSICVIFGVWFLSDRYGAMSMAYSVLGGGLLQGSYSYLMVRRYEYRFKPMLRPQNAPFKEVLVAWALVSLGMGMQIITQMVSFLFASHLSEGSVTAFTNSTIFYQTPYGIFFNAISAVSLPLMSRAAASNNAPLLRTYTRNSLLSLLALLLPSSIILFFLSRESVSVVLQTGNYTLADATLTALVLRPYLVFMVFSAWYALMLRLGYSANRHALMTRIVFLQNLLDIALMWVFLKLGLDIVSLPLANGIAYTLGLFILFFLLRDLFPLTKEARFFKGLLRIVLANLPVLAFCIFYKNLGLQWHESGSSFANLAYLMLIGSAALGIMLLSYKIARIPLLSLLRSKKHGGNLQGDNLIHLD</sequence>
<proteinExistence type="inferred from homology"/>
<dbReference type="RefSeq" id="WP_244775125.1">
    <property type="nucleotide sequence ID" value="NZ_CP094929.1"/>
</dbReference>
<dbReference type="PRINTS" id="PR01806">
    <property type="entry name" value="VIRFACTRMVIN"/>
</dbReference>
<keyword evidence="7 10" id="KW-0472">Membrane</keyword>
<evidence type="ECO:0000256" key="2">
    <source>
        <dbReference type="ARBA" id="ARBA00022475"/>
    </source>
</evidence>
<evidence type="ECO:0000256" key="3">
    <source>
        <dbReference type="ARBA" id="ARBA00022692"/>
    </source>
</evidence>
<dbReference type="Proteomes" id="UP000829708">
    <property type="component" value="Chromosome"/>
</dbReference>
<evidence type="ECO:0000256" key="8">
    <source>
        <dbReference type="ARBA" id="ARBA00060041"/>
    </source>
</evidence>
<gene>
    <name evidence="11" type="primary">murJ</name>
    <name evidence="11" type="ORF">MUG09_07705</name>
</gene>
<dbReference type="EMBL" id="CP094929">
    <property type="protein sequence ID" value="UOM52638.1"/>
    <property type="molecule type" value="Genomic_DNA"/>
</dbReference>
<dbReference type="NCBIfam" id="TIGR01695">
    <property type="entry name" value="murJ_mviN"/>
    <property type="match status" value="1"/>
</dbReference>
<feature type="transmembrane region" description="Helical" evidence="10">
    <location>
        <begin position="231"/>
        <end position="256"/>
    </location>
</feature>
<comment type="similarity">
    <text evidence="9">Belongs to the MurJ/MviN family.</text>
</comment>